<name>A0A1R1PW75_ZANCU</name>
<dbReference type="CDD" id="cd20264">
    <property type="entry name" value="Complex1_LYR_LYRM4"/>
    <property type="match status" value="1"/>
</dbReference>
<reference evidence="4" key="1">
    <citation type="submission" date="2017-01" db="EMBL/GenBank/DDBJ databases">
        <authorList>
            <person name="Wang Y."/>
            <person name="White M."/>
            <person name="Kvist S."/>
            <person name="Moncalvo J.-M."/>
        </authorList>
    </citation>
    <scope>NUCLEOTIDE SEQUENCE [LARGE SCALE GENOMIC DNA]</scope>
    <source>
        <strain evidence="4">COL-18-3</strain>
    </source>
</reference>
<sequence length="82" mass="10016">MSQTQSKKAVLRLYRDILKSSNQFQASNFRQYFYNRAKYDFHINRNLNQNEEVSKFLTHWKKQLQIIKRQALINGMYSNFHV</sequence>
<dbReference type="GO" id="GO:0016226">
    <property type="term" value="P:iron-sulfur cluster assembly"/>
    <property type="evidence" value="ECO:0007669"/>
    <property type="project" value="InterPro"/>
</dbReference>
<comment type="similarity">
    <text evidence="1">Belongs to the complex I LYR family.</text>
</comment>
<accession>A0A1R1PW75</accession>
<dbReference type="OrthoDB" id="275715at2759"/>
<dbReference type="EMBL" id="LSSK01000104">
    <property type="protein sequence ID" value="OMH85189.1"/>
    <property type="molecule type" value="Genomic_DNA"/>
</dbReference>
<dbReference type="GO" id="GO:0005739">
    <property type="term" value="C:mitochondrion"/>
    <property type="evidence" value="ECO:0007669"/>
    <property type="project" value="TreeGrafter"/>
</dbReference>
<keyword evidence="4" id="KW-1185">Reference proteome</keyword>
<evidence type="ECO:0000259" key="2">
    <source>
        <dbReference type="Pfam" id="PF05347"/>
    </source>
</evidence>
<dbReference type="PANTHER" id="PTHR13166">
    <property type="entry name" value="PROTEIN C6ORF149"/>
    <property type="match status" value="1"/>
</dbReference>
<organism evidence="3 4">
    <name type="scientific">Zancudomyces culisetae</name>
    <name type="common">Gut fungus</name>
    <name type="synonym">Smittium culisetae</name>
    <dbReference type="NCBI Taxonomy" id="1213189"/>
    <lineage>
        <taxon>Eukaryota</taxon>
        <taxon>Fungi</taxon>
        <taxon>Fungi incertae sedis</taxon>
        <taxon>Zoopagomycota</taxon>
        <taxon>Kickxellomycotina</taxon>
        <taxon>Harpellomycetes</taxon>
        <taxon>Harpellales</taxon>
        <taxon>Legeriomycetaceae</taxon>
        <taxon>Zancudomyces</taxon>
    </lineage>
</organism>
<evidence type="ECO:0000313" key="4">
    <source>
        <dbReference type="Proteomes" id="UP000188320"/>
    </source>
</evidence>
<dbReference type="AlphaFoldDB" id="A0A1R1PW75"/>
<dbReference type="InterPro" id="IPR045297">
    <property type="entry name" value="Complex1_LYR_LYRM4"/>
</dbReference>
<dbReference type="Proteomes" id="UP000188320">
    <property type="component" value="Unassembled WGS sequence"/>
</dbReference>
<evidence type="ECO:0000313" key="3">
    <source>
        <dbReference type="EMBL" id="OMH85189.1"/>
    </source>
</evidence>
<dbReference type="PANTHER" id="PTHR13166:SF7">
    <property type="entry name" value="LYR MOTIF-CONTAINING PROTEIN 4"/>
    <property type="match status" value="1"/>
</dbReference>
<evidence type="ECO:0000256" key="1">
    <source>
        <dbReference type="ARBA" id="ARBA00009508"/>
    </source>
</evidence>
<dbReference type="InterPro" id="IPR051522">
    <property type="entry name" value="ISC_assembly_LYR"/>
</dbReference>
<feature type="domain" description="Complex 1 LYR protein" evidence="2">
    <location>
        <begin position="8"/>
        <end position="65"/>
    </location>
</feature>
<gene>
    <name evidence="3" type="ORF">AX774_g1249</name>
</gene>
<protein>
    <submittedName>
        <fullName evidence="3">LYR motif-containing protein 4</fullName>
    </submittedName>
</protein>
<proteinExistence type="inferred from homology"/>
<dbReference type="GO" id="GO:1990221">
    <property type="term" value="C:L-cysteine desulfurase complex"/>
    <property type="evidence" value="ECO:0007669"/>
    <property type="project" value="TreeGrafter"/>
</dbReference>
<dbReference type="Pfam" id="PF05347">
    <property type="entry name" value="Complex1_LYR"/>
    <property type="match status" value="1"/>
</dbReference>
<comment type="caution">
    <text evidence="3">The sequence shown here is derived from an EMBL/GenBank/DDBJ whole genome shotgun (WGS) entry which is preliminary data.</text>
</comment>
<dbReference type="InterPro" id="IPR008011">
    <property type="entry name" value="Complex1_LYR_dom"/>
</dbReference>